<dbReference type="STRING" id="80966.ENSAPOP00000014591"/>
<keyword evidence="6" id="KW-1185">Reference proteome</keyword>
<dbReference type="PANTHER" id="PTHR15207:SF3">
    <property type="entry name" value="DEAFNESS, AUTOSOMAL DOMINANT 5-RELATED"/>
    <property type="match status" value="1"/>
</dbReference>
<keyword evidence="3" id="KW-0472">Membrane</keyword>
<dbReference type="Proteomes" id="UP000257200">
    <property type="component" value="Unplaced"/>
</dbReference>
<sequence length="114" mass="12990">MFANAARNFVEEVDHGGLLIPVSGLNDSIAPLTVVLKRKRFWFWQKHKYHPTDFNLNDLLTGDAPIKPGMRPIPVYNTDSTVTESCLMCSFTDGCVFFFSFLVQQKCPTLKMWS</sequence>
<dbReference type="GO" id="GO:0005737">
    <property type="term" value="C:cytoplasm"/>
    <property type="evidence" value="ECO:0007669"/>
    <property type="project" value="TreeGrafter"/>
</dbReference>
<dbReference type="InterPro" id="IPR042377">
    <property type="entry name" value="GSDME"/>
</dbReference>
<evidence type="ECO:0000313" key="6">
    <source>
        <dbReference type="Proteomes" id="UP000257200"/>
    </source>
</evidence>
<dbReference type="GO" id="GO:0012501">
    <property type="term" value="P:programmed cell death"/>
    <property type="evidence" value="ECO:0007669"/>
    <property type="project" value="InterPro"/>
</dbReference>
<dbReference type="InParanoid" id="A0A3Q1F9W3"/>
<evidence type="ECO:0000256" key="2">
    <source>
        <dbReference type="ARBA" id="ARBA00009279"/>
    </source>
</evidence>
<dbReference type="PANTHER" id="PTHR15207">
    <property type="entry name" value="NONSYNDROMIC HEARING IMPAIRMENT PROTEIN"/>
    <property type="match status" value="1"/>
</dbReference>
<reference evidence="5" key="1">
    <citation type="submission" date="2025-08" db="UniProtKB">
        <authorList>
            <consortium name="Ensembl"/>
        </authorList>
    </citation>
    <scope>IDENTIFICATION</scope>
</reference>
<evidence type="ECO:0000256" key="3">
    <source>
        <dbReference type="ARBA" id="ARBA00023136"/>
    </source>
</evidence>
<reference evidence="5" key="2">
    <citation type="submission" date="2025-09" db="UniProtKB">
        <authorList>
            <consortium name="Ensembl"/>
        </authorList>
    </citation>
    <scope>IDENTIFICATION</scope>
</reference>
<proteinExistence type="inferred from homology"/>
<dbReference type="AlphaFoldDB" id="A0A3Q1F9W3"/>
<feature type="domain" description="Gasdermin pore forming" evidence="4">
    <location>
        <begin position="1"/>
        <end position="65"/>
    </location>
</feature>
<dbReference type="InterPro" id="IPR040460">
    <property type="entry name" value="Gasdermin_pore"/>
</dbReference>
<dbReference type="GO" id="GO:0012505">
    <property type="term" value="C:endomembrane system"/>
    <property type="evidence" value="ECO:0007669"/>
    <property type="project" value="UniProtKB-SubCell"/>
</dbReference>
<evidence type="ECO:0000313" key="5">
    <source>
        <dbReference type="Ensembl" id="ENSAPOP00000014591.1"/>
    </source>
</evidence>
<evidence type="ECO:0000259" key="4">
    <source>
        <dbReference type="Pfam" id="PF04598"/>
    </source>
</evidence>
<organism evidence="5 6">
    <name type="scientific">Acanthochromis polyacanthus</name>
    <name type="common">spiny chromis</name>
    <dbReference type="NCBI Taxonomy" id="80966"/>
    <lineage>
        <taxon>Eukaryota</taxon>
        <taxon>Metazoa</taxon>
        <taxon>Chordata</taxon>
        <taxon>Craniata</taxon>
        <taxon>Vertebrata</taxon>
        <taxon>Euteleostomi</taxon>
        <taxon>Actinopterygii</taxon>
        <taxon>Neopterygii</taxon>
        <taxon>Teleostei</taxon>
        <taxon>Neoteleostei</taxon>
        <taxon>Acanthomorphata</taxon>
        <taxon>Ovalentaria</taxon>
        <taxon>Pomacentridae</taxon>
        <taxon>Acanthochromis</taxon>
    </lineage>
</organism>
<evidence type="ECO:0000256" key="1">
    <source>
        <dbReference type="ARBA" id="ARBA00004308"/>
    </source>
</evidence>
<dbReference type="GeneTree" id="ENSGT00940000155880"/>
<dbReference type="Pfam" id="PF04598">
    <property type="entry name" value="Gasdermin"/>
    <property type="match status" value="1"/>
</dbReference>
<comment type="similarity">
    <text evidence="2">Belongs to the gasdermin family.</text>
</comment>
<protein>
    <recommendedName>
        <fullName evidence="4">Gasdermin pore forming domain-containing protein</fullName>
    </recommendedName>
</protein>
<dbReference type="Ensembl" id="ENSAPOT00000023056.1">
    <property type="protein sequence ID" value="ENSAPOP00000014591.1"/>
    <property type="gene ID" value="ENSAPOG00000017484.1"/>
</dbReference>
<accession>A0A3Q1F9W3</accession>
<comment type="subcellular location">
    <subcellularLocation>
        <location evidence="1">Endomembrane system</location>
    </subcellularLocation>
</comment>
<name>A0A3Q1F9W3_9TELE</name>